<dbReference type="Proteomes" id="UP000799302">
    <property type="component" value="Unassembled WGS sequence"/>
</dbReference>
<dbReference type="InterPro" id="IPR008030">
    <property type="entry name" value="NmrA-like"/>
</dbReference>
<dbReference type="Gene3D" id="3.40.50.720">
    <property type="entry name" value="NAD(P)-binding Rossmann-like Domain"/>
    <property type="match status" value="1"/>
</dbReference>
<evidence type="ECO:0000256" key="2">
    <source>
        <dbReference type="ARBA" id="ARBA00023002"/>
    </source>
</evidence>
<dbReference type="PANTHER" id="PTHR47706:SF10">
    <property type="entry name" value="NMRA-LIKE DOMAIN-CONTAINING PROTEIN"/>
    <property type="match status" value="1"/>
</dbReference>
<dbReference type="EMBL" id="MU004235">
    <property type="protein sequence ID" value="KAF2669712.1"/>
    <property type="molecule type" value="Genomic_DNA"/>
</dbReference>
<feature type="domain" description="NmrA-like" evidence="3">
    <location>
        <begin position="7"/>
        <end position="270"/>
    </location>
</feature>
<evidence type="ECO:0000313" key="5">
    <source>
        <dbReference type="Proteomes" id="UP000799302"/>
    </source>
</evidence>
<dbReference type="SUPFAM" id="SSF51735">
    <property type="entry name" value="NAD(P)-binding Rossmann-fold domains"/>
    <property type="match status" value="1"/>
</dbReference>
<reference evidence="4" key="1">
    <citation type="journal article" date="2020" name="Stud. Mycol.">
        <title>101 Dothideomycetes genomes: a test case for predicting lifestyles and emergence of pathogens.</title>
        <authorList>
            <person name="Haridas S."/>
            <person name="Albert R."/>
            <person name="Binder M."/>
            <person name="Bloem J."/>
            <person name="Labutti K."/>
            <person name="Salamov A."/>
            <person name="Andreopoulos B."/>
            <person name="Baker S."/>
            <person name="Barry K."/>
            <person name="Bills G."/>
            <person name="Bluhm B."/>
            <person name="Cannon C."/>
            <person name="Castanera R."/>
            <person name="Culley D."/>
            <person name="Daum C."/>
            <person name="Ezra D."/>
            <person name="Gonzalez J."/>
            <person name="Henrissat B."/>
            <person name="Kuo A."/>
            <person name="Liang C."/>
            <person name="Lipzen A."/>
            <person name="Lutzoni F."/>
            <person name="Magnuson J."/>
            <person name="Mondo S."/>
            <person name="Nolan M."/>
            <person name="Ohm R."/>
            <person name="Pangilinan J."/>
            <person name="Park H.-J."/>
            <person name="Ramirez L."/>
            <person name="Alfaro M."/>
            <person name="Sun H."/>
            <person name="Tritt A."/>
            <person name="Yoshinaga Y."/>
            <person name="Zwiers L.-H."/>
            <person name="Turgeon B."/>
            <person name="Goodwin S."/>
            <person name="Spatafora J."/>
            <person name="Crous P."/>
            <person name="Grigoriev I."/>
        </authorList>
    </citation>
    <scope>NUCLEOTIDE SEQUENCE</scope>
    <source>
        <strain evidence="4">CBS 115976</strain>
    </source>
</reference>
<keyword evidence="5" id="KW-1185">Reference proteome</keyword>
<name>A0A6A6UC49_9PEZI</name>
<dbReference type="Gene3D" id="3.90.25.10">
    <property type="entry name" value="UDP-galactose 4-epimerase, domain 1"/>
    <property type="match status" value="1"/>
</dbReference>
<organism evidence="4 5">
    <name type="scientific">Microthyrium microscopicum</name>
    <dbReference type="NCBI Taxonomy" id="703497"/>
    <lineage>
        <taxon>Eukaryota</taxon>
        <taxon>Fungi</taxon>
        <taxon>Dikarya</taxon>
        <taxon>Ascomycota</taxon>
        <taxon>Pezizomycotina</taxon>
        <taxon>Dothideomycetes</taxon>
        <taxon>Dothideomycetes incertae sedis</taxon>
        <taxon>Microthyriales</taxon>
        <taxon>Microthyriaceae</taxon>
        <taxon>Microthyrium</taxon>
    </lineage>
</organism>
<dbReference type="PANTHER" id="PTHR47706">
    <property type="entry name" value="NMRA-LIKE FAMILY PROTEIN"/>
    <property type="match status" value="1"/>
</dbReference>
<keyword evidence="2" id="KW-0560">Oxidoreductase</keyword>
<evidence type="ECO:0000313" key="4">
    <source>
        <dbReference type="EMBL" id="KAF2669712.1"/>
    </source>
</evidence>
<gene>
    <name evidence="4" type="ORF">BT63DRAFT_267525</name>
</gene>
<proteinExistence type="predicted"/>
<keyword evidence="1" id="KW-0521">NADP</keyword>
<dbReference type="InterPro" id="IPR036291">
    <property type="entry name" value="NAD(P)-bd_dom_sf"/>
</dbReference>
<evidence type="ECO:0000259" key="3">
    <source>
        <dbReference type="Pfam" id="PF05368"/>
    </source>
</evidence>
<sequence>MSPKSIKNVLVIGATGSVGPAIVNALRSHPQGYTISILTRSSSLDRTRNMFPDSSIKIYTADYSSPDVALSAFQSSFEGQDAIVSATSTFTVAQQRAIIDAAIAAKTVQRFIPSEYGIDTSASDSLKKNLPLALLKTSVVEYLQSRESDISWSAICTGAFFDWSFQIRENMGWNVPSRTAMIFDGGDVPYETTNIDQIGLAVAAALSATPSPGFQDGTGKNVPMSELAKNKYVYVNSFTTTQNEVLDLLEKHTGSKFEVKQVNAAEMAKDGNARAEKSFPGFRPTGNLEYVDGIAESIWATIYGNGNLNNYSANKGLWNDALGLETDDLEASVKGVVEWWDNREGSSKSEDVLTIVPAAT</sequence>
<dbReference type="InterPro" id="IPR045312">
    <property type="entry name" value="PCBER-like"/>
</dbReference>
<dbReference type="AlphaFoldDB" id="A0A6A6UC49"/>
<dbReference type="OrthoDB" id="9984533at2759"/>
<evidence type="ECO:0000256" key="1">
    <source>
        <dbReference type="ARBA" id="ARBA00022857"/>
    </source>
</evidence>
<dbReference type="CDD" id="cd05259">
    <property type="entry name" value="PCBER_SDR_a"/>
    <property type="match status" value="1"/>
</dbReference>
<dbReference type="Pfam" id="PF05368">
    <property type="entry name" value="NmrA"/>
    <property type="match status" value="1"/>
</dbReference>
<dbReference type="GO" id="GO:0016491">
    <property type="term" value="F:oxidoreductase activity"/>
    <property type="evidence" value="ECO:0007669"/>
    <property type="project" value="UniProtKB-KW"/>
</dbReference>
<dbReference type="InterPro" id="IPR051609">
    <property type="entry name" value="NmrA/Isoflavone_reductase-like"/>
</dbReference>
<protein>
    <submittedName>
        <fullName evidence="4">NAD(P)-binding protein</fullName>
    </submittedName>
</protein>
<accession>A0A6A6UC49</accession>